<feature type="transmembrane region" description="Helical" evidence="9">
    <location>
        <begin position="25"/>
        <end position="47"/>
    </location>
</feature>
<dbReference type="Proteomes" id="UP001359485">
    <property type="component" value="Unassembled WGS sequence"/>
</dbReference>
<keyword evidence="8" id="KW-0807">Transducer</keyword>
<dbReference type="EMBL" id="JAWJWF010000001">
    <property type="protein sequence ID" value="KAK6641712.1"/>
    <property type="molecule type" value="Genomic_DNA"/>
</dbReference>
<dbReference type="Pfam" id="PF02949">
    <property type="entry name" value="7tm_6"/>
    <property type="match status" value="1"/>
</dbReference>
<accession>A0ABR1BIB0</accession>
<keyword evidence="11" id="KW-1185">Reference proteome</keyword>
<reference evidence="10 11" key="1">
    <citation type="submission" date="2023-09" db="EMBL/GenBank/DDBJ databases">
        <title>Genomes of two closely related lineages of the louse Polyplax serrata with different host specificities.</title>
        <authorList>
            <person name="Martinu J."/>
            <person name="Tarabai H."/>
            <person name="Stefka J."/>
            <person name="Hypsa V."/>
        </authorList>
    </citation>
    <scope>NUCLEOTIDE SEQUENCE [LARGE SCALE GENOMIC DNA]</scope>
    <source>
        <strain evidence="10">98ZLc_SE</strain>
    </source>
</reference>
<organism evidence="10 11">
    <name type="scientific">Polyplax serrata</name>
    <name type="common">Common mouse louse</name>
    <dbReference type="NCBI Taxonomy" id="468196"/>
    <lineage>
        <taxon>Eukaryota</taxon>
        <taxon>Metazoa</taxon>
        <taxon>Ecdysozoa</taxon>
        <taxon>Arthropoda</taxon>
        <taxon>Hexapoda</taxon>
        <taxon>Insecta</taxon>
        <taxon>Pterygota</taxon>
        <taxon>Neoptera</taxon>
        <taxon>Paraneoptera</taxon>
        <taxon>Psocodea</taxon>
        <taxon>Troctomorpha</taxon>
        <taxon>Phthiraptera</taxon>
        <taxon>Anoplura</taxon>
        <taxon>Polyplacidae</taxon>
        <taxon>Polyplax</taxon>
    </lineage>
</organism>
<keyword evidence="5 9" id="KW-1133">Transmembrane helix</keyword>
<evidence type="ECO:0000256" key="8">
    <source>
        <dbReference type="ARBA" id="ARBA00023224"/>
    </source>
</evidence>
<evidence type="ECO:0000256" key="3">
    <source>
        <dbReference type="ARBA" id="ARBA00022692"/>
    </source>
</evidence>
<keyword evidence="2" id="KW-0716">Sensory transduction</keyword>
<comment type="caution">
    <text evidence="10">The sequence shown here is derived from an EMBL/GenBank/DDBJ whole genome shotgun (WGS) entry which is preliminary data.</text>
</comment>
<sequence>MVQLATEEGLHEELIKDRSKFTNKWPIVLLPLSVMCGSFYSMGTYFNENKDLGHPSGFPYRHQFPDFEIVTTIELISGIAGFMILIGFDSMIMTLFSLEEIQLLHLKESLYQITNCDPAFIIINKNDNYRALSLRQQERPSTTELEENIRIWCIRHQNTLKFHDELQNLFSPALSLKNILLRIAPTKDLVAAACYVLTSSLLYYVNATFADSIHDAVSISPKLWLLGKCQVNILSI</sequence>
<evidence type="ECO:0000313" key="11">
    <source>
        <dbReference type="Proteomes" id="UP001359485"/>
    </source>
</evidence>
<evidence type="ECO:0000256" key="5">
    <source>
        <dbReference type="ARBA" id="ARBA00022989"/>
    </source>
</evidence>
<name>A0ABR1BIB0_POLSC</name>
<proteinExistence type="predicted"/>
<evidence type="ECO:0000256" key="9">
    <source>
        <dbReference type="SAM" id="Phobius"/>
    </source>
</evidence>
<evidence type="ECO:0000256" key="4">
    <source>
        <dbReference type="ARBA" id="ARBA00022725"/>
    </source>
</evidence>
<protein>
    <submittedName>
        <fullName evidence="10">Uncharacterized protein</fullName>
    </submittedName>
</protein>
<keyword evidence="6 9" id="KW-0472">Membrane</keyword>
<keyword evidence="4" id="KW-0552">Olfaction</keyword>
<evidence type="ECO:0000256" key="2">
    <source>
        <dbReference type="ARBA" id="ARBA00022606"/>
    </source>
</evidence>
<evidence type="ECO:0000256" key="6">
    <source>
        <dbReference type="ARBA" id="ARBA00023136"/>
    </source>
</evidence>
<gene>
    <name evidence="10" type="ORF">RUM44_013427</name>
</gene>
<keyword evidence="3 9" id="KW-0812">Transmembrane</keyword>
<keyword evidence="7" id="KW-0675">Receptor</keyword>
<evidence type="ECO:0000313" key="10">
    <source>
        <dbReference type="EMBL" id="KAK6641712.1"/>
    </source>
</evidence>
<evidence type="ECO:0000256" key="1">
    <source>
        <dbReference type="ARBA" id="ARBA00004141"/>
    </source>
</evidence>
<comment type="subcellular location">
    <subcellularLocation>
        <location evidence="1">Membrane</location>
        <topology evidence="1">Multi-pass membrane protein</topology>
    </subcellularLocation>
</comment>
<feature type="transmembrane region" description="Helical" evidence="9">
    <location>
        <begin position="67"/>
        <end position="88"/>
    </location>
</feature>
<evidence type="ECO:0000256" key="7">
    <source>
        <dbReference type="ARBA" id="ARBA00023170"/>
    </source>
</evidence>
<dbReference type="InterPro" id="IPR004117">
    <property type="entry name" value="7tm6_olfct_rcpt"/>
</dbReference>